<organism evidence="4 5">
    <name type="scientific">Oedothorax gibbosus</name>
    <dbReference type="NCBI Taxonomy" id="931172"/>
    <lineage>
        <taxon>Eukaryota</taxon>
        <taxon>Metazoa</taxon>
        <taxon>Ecdysozoa</taxon>
        <taxon>Arthropoda</taxon>
        <taxon>Chelicerata</taxon>
        <taxon>Arachnida</taxon>
        <taxon>Araneae</taxon>
        <taxon>Araneomorphae</taxon>
        <taxon>Entelegynae</taxon>
        <taxon>Araneoidea</taxon>
        <taxon>Linyphiidae</taxon>
        <taxon>Erigoninae</taxon>
        <taxon>Oedothorax</taxon>
    </lineage>
</organism>
<evidence type="ECO:0000259" key="3">
    <source>
        <dbReference type="Pfam" id="PF15477"/>
    </source>
</evidence>
<feature type="compositionally biased region" description="Low complexity" evidence="2">
    <location>
        <begin position="290"/>
        <end position="300"/>
    </location>
</feature>
<name>A0AAV6UMR9_9ARAC</name>
<feature type="compositionally biased region" description="Low complexity" evidence="2">
    <location>
        <begin position="32"/>
        <end position="54"/>
    </location>
</feature>
<reference evidence="4 5" key="1">
    <citation type="journal article" date="2022" name="Nat. Ecol. Evol.">
        <title>A masculinizing supergene underlies an exaggerated male reproductive morph in a spider.</title>
        <authorList>
            <person name="Hendrickx F."/>
            <person name="De Corte Z."/>
            <person name="Sonet G."/>
            <person name="Van Belleghem S.M."/>
            <person name="Kostlbacher S."/>
            <person name="Vangestel C."/>
        </authorList>
    </citation>
    <scope>NUCLEOTIDE SEQUENCE [LARGE SCALE GENOMIC DNA]</scope>
    <source>
        <strain evidence="4">W744_W776</strain>
    </source>
</reference>
<feature type="compositionally biased region" description="Basic residues" evidence="2">
    <location>
        <begin position="213"/>
        <end position="226"/>
    </location>
</feature>
<dbReference type="AlphaFoldDB" id="A0AAV6UMR9"/>
<protein>
    <recommendedName>
        <fullName evidence="3">Small acidic protein-like domain-containing protein</fullName>
    </recommendedName>
</protein>
<feature type="compositionally biased region" description="Basic residues" evidence="2">
    <location>
        <begin position="236"/>
        <end position="275"/>
    </location>
</feature>
<evidence type="ECO:0000313" key="5">
    <source>
        <dbReference type="Proteomes" id="UP000827092"/>
    </source>
</evidence>
<feature type="compositionally biased region" description="Basic residues" evidence="2">
    <location>
        <begin position="184"/>
        <end position="205"/>
    </location>
</feature>
<dbReference type="EMBL" id="JAFNEN010000334">
    <property type="protein sequence ID" value="KAG8185485.1"/>
    <property type="molecule type" value="Genomic_DNA"/>
</dbReference>
<evidence type="ECO:0000313" key="4">
    <source>
        <dbReference type="EMBL" id="KAG8185485.1"/>
    </source>
</evidence>
<keyword evidence="5" id="KW-1185">Reference proteome</keyword>
<feature type="compositionally biased region" description="Basic and acidic residues" evidence="2">
    <location>
        <begin position="168"/>
        <end position="183"/>
    </location>
</feature>
<feature type="region of interest" description="Disordered" evidence="2">
    <location>
        <begin position="32"/>
        <end position="301"/>
    </location>
</feature>
<dbReference type="Pfam" id="PF15477">
    <property type="entry name" value="SMAP"/>
    <property type="match status" value="1"/>
</dbReference>
<dbReference type="Proteomes" id="UP000827092">
    <property type="component" value="Unassembled WGS sequence"/>
</dbReference>
<dbReference type="PANTHER" id="PTHR22426:SF2">
    <property type="entry name" value="ARGININE_SERINE-RICH COILED-COIL PROTEIN 2"/>
    <property type="match status" value="1"/>
</dbReference>
<feature type="compositionally biased region" description="Basic and acidic residues" evidence="2">
    <location>
        <begin position="128"/>
        <end position="145"/>
    </location>
</feature>
<feature type="domain" description="Small acidic protein-like" evidence="3">
    <location>
        <begin position="370"/>
        <end position="440"/>
    </location>
</feature>
<dbReference type="InterPro" id="IPR028124">
    <property type="entry name" value="SMAP_dom"/>
</dbReference>
<comment type="caution">
    <text evidence="4">The sequence shown here is derived from an EMBL/GenBank/DDBJ whole genome shotgun (WGS) entry which is preliminary data.</text>
</comment>
<gene>
    <name evidence="4" type="ORF">JTE90_019743</name>
</gene>
<feature type="coiled-coil region" evidence="1">
    <location>
        <begin position="393"/>
        <end position="430"/>
    </location>
</feature>
<keyword evidence="1" id="KW-0175">Coiled coil</keyword>
<evidence type="ECO:0000256" key="1">
    <source>
        <dbReference type="SAM" id="Coils"/>
    </source>
</evidence>
<proteinExistence type="predicted"/>
<dbReference type="PANTHER" id="PTHR22426">
    <property type="entry name" value="ARGININE_SERINE-RICH COILED-COIL PROTEIN 2"/>
    <property type="match status" value="1"/>
</dbReference>
<accession>A0AAV6UMR9</accession>
<feature type="compositionally biased region" description="Polar residues" evidence="2">
    <location>
        <begin position="153"/>
        <end position="162"/>
    </location>
</feature>
<sequence>MAKETREKRAFHEDIFAEDADKWSWPTKATAATTSSGANYTSEVKSDSSCSSDSANGFRFRDSDSPQKSIGKLGSSCDYQEDASSSSQKIEPRERLRPPSIYDDDAQSGSPSGVFEKKDLAFQSSFKKSFEAASDRSRSREKSPVNKEPNVLEKQSNRNSGLSPKRKTSSESRPLKSFEDVLPKKSRSRSKSREAHSRRHSRSSSRSRDQRVRSPRRDRRRSRSRDRRSDRERGSRHGRGRRSRSRDSRRHRGHYRSSSRDRYRRRRHSRSRSRSHSRERFKGYTSRKPGSLSLSTSGGTMTPQMALQQTMAAMSAKAQALTGIALPKYYNPAAVNPLKYAEQVQKRKLLWQSTEKKVEQEVPQPKTTVWNKLTFAQDQDGKMTAKFRKLMGIKSEENAQSEAEEKESVLKQQEELFRNLDQQYEMARMTTHTQRGVGLGYSAQPLYPPVSK</sequence>
<evidence type="ECO:0000256" key="2">
    <source>
        <dbReference type="SAM" id="MobiDB-lite"/>
    </source>
</evidence>